<keyword evidence="2" id="KW-1185">Reference proteome</keyword>
<sequence length="103" mass="11135">MILLDDTFLSEVGLAALPAGQRQALLQRIYEELELRVGTSLTDSLSDAQVEEFEALIDHDQTAVAAWLHSVVPNFTEDPLYMAMVEKLSAATPDAVVCEGSAA</sequence>
<accession>A1THR9</accession>
<reference evidence="1" key="1">
    <citation type="submission" date="2006-12" db="EMBL/GenBank/DDBJ databases">
        <title>Complete sequence of Mycobacterium vanbaalenii PYR-1.</title>
        <authorList>
            <consortium name="US DOE Joint Genome Institute"/>
            <person name="Copeland A."/>
            <person name="Lucas S."/>
            <person name="Lapidus A."/>
            <person name="Barry K."/>
            <person name="Detter J.C."/>
            <person name="Glavina del Rio T."/>
            <person name="Hammon N."/>
            <person name="Israni S."/>
            <person name="Dalin E."/>
            <person name="Tice H."/>
            <person name="Pitluck S."/>
            <person name="Singan V."/>
            <person name="Schmutz J."/>
            <person name="Larimer F."/>
            <person name="Land M."/>
            <person name="Hauser L."/>
            <person name="Kyrpides N."/>
            <person name="Anderson I.J."/>
            <person name="Miller C."/>
            <person name="Richardson P."/>
        </authorList>
    </citation>
    <scope>NUCLEOTIDE SEQUENCE [LARGE SCALE GENOMIC DNA]</scope>
    <source>
        <strain evidence="1">PYR-1</strain>
    </source>
</reference>
<gene>
    <name evidence="1" type="ordered locus">Mvan_5961</name>
</gene>
<dbReference type="Proteomes" id="UP000009159">
    <property type="component" value="Chromosome"/>
</dbReference>
<proteinExistence type="predicted"/>
<dbReference type="EMBL" id="CP000511">
    <property type="protein sequence ID" value="ABM16719.1"/>
    <property type="molecule type" value="Genomic_DNA"/>
</dbReference>
<dbReference type="STRING" id="350058.Mvan_5961"/>
<dbReference type="Pfam" id="PF18908">
    <property type="entry name" value="DUF5663"/>
    <property type="match status" value="1"/>
</dbReference>
<organism evidence="1 2">
    <name type="scientific">Mycolicibacterium vanbaalenii (strain DSM 7251 / JCM 13017 / BCRC 16820 / KCTC 9966 / NRRL B-24157 / PYR-1)</name>
    <name type="common">Mycobacterium vanbaalenii</name>
    <dbReference type="NCBI Taxonomy" id="350058"/>
    <lineage>
        <taxon>Bacteria</taxon>
        <taxon>Bacillati</taxon>
        <taxon>Actinomycetota</taxon>
        <taxon>Actinomycetes</taxon>
        <taxon>Mycobacteriales</taxon>
        <taxon>Mycobacteriaceae</taxon>
        <taxon>Mycolicibacterium</taxon>
    </lineage>
</organism>
<name>A1THR9_MYCVP</name>
<evidence type="ECO:0000313" key="1">
    <source>
        <dbReference type="EMBL" id="ABM16719.1"/>
    </source>
</evidence>
<dbReference type="KEGG" id="mva:Mvan_5961"/>
<dbReference type="HOGENOM" id="CLU_2260697_0_0_11"/>
<dbReference type="RefSeq" id="WP_011783063.1">
    <property type="nucleotide sequence ID" value="NC_008726.1"/>
</dbReference>
<dbReference type="AlphaFoldDB" id="A1THR9"/>
<protein>
    <submittedName>
        <fullName evidence="1">Uncharacterized protein</fullName>
    </submittedName>
</protein>
<evidence type="ECO:0000313" key="2">
    <source>
        <dbReference type="Proteomes" id="UP000009159"/>
    </source>
</evidence>
<dbReference type="eggNOG" id="ENOG50323DD">
    <property type="taxonomic scope" value="Bacteria"/>
</dbReference>
<dbReference type="InterPro" id="IPR043722">
    <property type="entry name" value="DUF5663"/>
</dbReference>